<protein>
    <submittedName>
        <fullName evidence="1">Uncharacterized protein</fullName>
    </submittedName>
</protein>
<sequence length="308" mass="36173">MNYNNLFPQLLKNIPQLPPHSFCYDCINLTNYNKNNSNNKMRCYIPSGKRLILWFLKHDSNYYSVLLEYQSSKVVKCHFKYIAFNKLLASGVGTMIWVTQIGRELTLNKMIYLKGKICKLKAMGEHIQELRFLIEHYINNLYHSSFVELKLPVISNTDSILSFIGSLEYSVYNVVSMTNNFNIHLNNFLGVFLITCADSLNDCYSLLCKDKTGRVVHYQNALVNNAQCSRFLKKTLRIKHRNYENIEMSDSENEGISIKHGDNTNDVYMYCLYDKNYKRWKPYRICKQNNLICDYTKIKLLEEKSSRV</sequence>
<organism evidence="1">
    <name type="scientific">viral metagenome</name>
    <dbReference type="NCBI Taxonomy" id="1070528"/>
    <lineage>
        <taxon>unclassified sequences</taxon>
        <taxon>metagenomes</taxon>
        <taxon>organismal metagenomes</taxon>
    </lineage>
</organism>
<dbReference type="AlphaFoldDB" id="A0A6C0KX65"/>
<dbReference type="EMBL" id="MN741011">
    <property type="protein sequence ID" value="QHU22565.1"/>
    <property type="molecule type" value="Genomic_DNA"/>
</dbReference>
<reference evidence="1" key="1">
    <citation type="journal article" date="2020" name="Nature">
        <title>Giant virus diversity and host interactions through global metagenomics.</title>
        <authorList>
            <person name="Schulz F."/>
            <person name="Roux S."/>
            <person name="Paez-Espino D."/>
            <person name="Jungbluth S."/>
            <person name="Walsh D.A."/>
            <person name="Denef V.J."/>
            <person name="McMahon K.D."/>
            <person name="Konstantinidis K.T."/>
            <person name="Eloe-Fadrosh E.A."/>
            <person name="Kyrpides N.C."/>
            <person name="Woyke T."/>
        </authorList>
    </citation>
    <scope>NUCLEOTIDE SEQUENCE</scope>
    <source>
        <strain evidence="1">GVMAG-S-ERX555907-102</strain>
    </source>
</reference>
<proteinExistence type="predicted"/>
<evidence type="ECO:0000313" key="1">
    <source>
        <dbReference type="EMBL" id="QHU22565.1"/>
    </source>
</evidence>
<name>A0A6C0KX65_9ZZZZ</name>
<accession>A0A6C0KX65</accession>